<reference evidence="2" key="2">
    <citation type="submission" date="2023-06" db="EMBL/GenBank/DDBJ databases">
        <authorList>
            <person name="Ma L."/>
            <person name="Liu K.-W."/>
            <person name="Li Z."/>
            <person name="Hsiao Y.-Y."/>
            <person name="Qi Y."/>
            <person name="Fu T."/>
            <person name="Tang G."/>
            <person name="Zhang D."/>
            <person name="Sun W.-H."/>
            <person name="Liu D.-K."/>
            <person name="Li Y."/>
            <person name="Chen G.-Z."/>
            <person name="Liu X.-D."/>
            <person name="Liao X.-Y."/>
            <person name="Jiang Y.-T."/>
            <person name="Yu X."/>
            <person name="Hao Y."/>
            <person name="Huang J."/>
            <person name="Zhao X.-W."/>
            <person name="Ke S."/>
            <person name="Chen Y.-Y."/>
            <person name="Wu W.-L."/>
            <person name="Hsu J.-L."/>
            <person name="Lin Y.-F."/>
            <person name="Huang M.-D."/>
            <person name="Li C.-Y."/>
            <person name="Huang L."/>
            <person name="Wang Z.-W."/>
            <person name="Zhao X."/>
            <person name="Zhong W.-Y."/>
            <person name="Peng D.-H."/>
            <person name="Ahmad S."/>
            <person name="Lan S."/>
            <person name="Zhang J.-S."/>
            <person name="Tsai W.-C."/>
            <person name="Van De Peer Y."/>
            <person name="Liu Z.-J."/>
        </authorList>
    </citation>
    <scope>NUCLEOTIDE SEQUENCE</scope>
    <source>
        <strain evidence="2">SCP</strain>
        <tissue evidence="2">Leaves</tissue>
    </source>
</reference>
<sequence length="59" mass="6615">MDEIDTSVDASTIPHGSENGGRGDRNVTCAICLEAIVLEELIKPTYFFVIELNQTFFFF</sequence>
<comment type="caution">
    <text evidence="2">The sequence shown here is derived from an EMBL/GenBank/DDBJ whole genome shotgun (WGS) entry which is preliminary data.</text>
</comment>
<feature type="region of interest" description="Disordered" evidence="1">
    <location>
        <begin position="1"/>
        <end position="25"/>
    </location>
</feature>
<organism evidence="2 3">
    <name type="scientific">Acorus gramineus</name>
    <name type="common">Dwarf sweet flag</name>
    <dbReference type="NCBI Taxonomy" id="55184"/>
    <lineage>
        <taxon>Eukaryota</taxon>
        <taxon>Viridiplantae</taxon>
        <taxon>Streptophyta</taxon>
        <taxon>Embryophyta</taxon>
        <taxon>Tracheophyta</taxon>
        <taxon>Spermatophyta</taxon>
        <taxon>Magnoliopsida</taxon>
        <taxon>Liliopsida</taxon>
        <taxon>Acoraceae</taxon>
        <taxon>Acorus</taxon>
    </lineage>
</organism>
<proteinExistence type="predicted"/>
<evidence type="ECO:0000313" key="2">
    <source>
        <dbReference type="EMBL" id="KAK1270735.1"/>
    </source>
</evidence>
<name>A0AAV9B239_ACOGR</name>
<evidence type="ECO:0000313" key="3">
    <source>
        <dbReference type="Proteomes" id="UP001179952"/>
    </source>
</evidence>
<evidence type="ECO:0000256" key="1">
    <source>
        <dbReference type="SAM" id="MobiDB-lite"/>
    </source>
</evidence>
<keyword evidence="3" id="KW-1185">Reference proteome</keyword>
<accession>A0AAV9B239</accession>
<dbReference type="Proteomes" id="UP001179952">
    <property type="component" value="Unassembled WGS sequence"/>
</dbReference>
<gene>
    <name evidence="2" type="ORF">QJS04_geneDACA019958</name>
</gene>
<protein>
    <submittedName>
        <fullName evidence="2">Uncharacterized protein</fullName>
    </submittedName>
</protein>
<dbReference type="EMBL" id="JAUJYN010000005">
    <property type="protein sequence ID" value="KAK1270735.1"/>
    <property type="molecule type" value="Genomic_DNA"/>
</dbReference>
<reference evidence="2" key="1">
    <citation type="journal article" date="2023" name="Nat. Commun.">
        <title>Diploid and tetraploid genomes of Acorus and the evolution of monocots.</title>
        <authorList>
            <person name="Ma L."/>
            <person name="Liu K.W."/>
            <person name="Li Z."/>
            <person name="Hsiao Y.Y."/>
            <person name="Qi Y."/>
            <person name="Fu T."/>
            <person name="Tang G.D."/>
            <person name="Zhang D."/>
            <person name="Sun W.H."/>
            <person name="Liu D.K."/>
            <person name="Li Y."/>
            <person name="Chen G.Z."/>
            <person name="Liu X.D."/>
            <person name="Liao X.Y."/>
            <person name="Jiang Y.T."/>
            <person name="Yu X."/>
            <person name="Hao Y."/>
            <person name="Huang J."/>
            <person name="Zhao X.W."/>
            <person name="Ke S."/>
            <person name="Chen Y.Y."/>
            <person name="Wu W.L."/>
            <person name="Hsu J.L."/>
            <person name="Lin Y.F."/>
            <person name="Huang M.D."/>
            <person name="Li C.Y."/>
            <person name="Huang L."/>
            <person name="Wang Z.W."/>
            <person name="Zhao X."/>
            <person name="Zhong W.Y."/>
            <person name="Peng D.H."/>
            <person name="Ahmad S."/>
            <person name="Lan S."/>
            <person name="Zhang J.S."/>
            <person name="Tsai W.C."/>
            <person name="Van de Peer Y."/>
            <person name="Liu Z.J."/>
        </authorList>
    </citation>
    <scope>NUCLEOTIDE SEQUENCE</scope>
    <source>
        <strain evidence="2">SCP</strain>
    </source>
</reference>
<dbReference type="AlphaFoldDB" id="A0AAV9B239"/>